<dbReference type="AlphaFoldDB" id="A0A0F9EG97"/>
<sequence length="143" mass="16377">GGVFCTTCFETRPEQLTREQYLEVLHKIRDRIASGTAVGLDDSNTIGYKHTHCAWGVCTDSAKVWSRPEYHIWPMYFKEDGRVAPLHRPSKCPLDARKKGAMLGCFYKCLAFQPPKGFVLTRDHTLQLYNTEIEKLKRKGGKQ</sequence>
<evidence type="ECO:0000313" key="1">
    <source>
        <dbReference type="EMBL" id="KKL28846.1"/>
    </source>
</evidence>
<accession>A0A0F9EG97</accession>
<proteinExistence type="predicted"/>
<feature type="non-terminal residue" evidence="1">
    <location>
        <position position="1"/>
    </location>
</feature>
<comment type="caution">
    <text evidence="1">The sequence shown here is derived from an EMBL/GenBank/DDBJ whole genome shotgun (WGS) entry which is preliminary data.</text>
</comment>
<protein>
    <submittedName>
        <fullName evidence="1">Uncharacterized protein</fullName>
    </submittedName>
</protein>
<reference evidence="1" key="1">
    <citation type="journal article" date="2015" name="Nature">
        <title>Complex archaea that bridge the gap between prokaryotes and eukaryotes.</title>
        <authorList>
            <person name="Spang A."/>
            <person name="Saw J.H."/>
            <person name="Jorgensen S.L."/>
            <person name="Zaremba-Niedzwiedzka K."/>
            <person name="Martijn J."/>
            <person name="Lind A.E."/>
            <person name="van Eijk R."/>
            <person name="Schleper C."/>
            <person name="Guy L."/>
            <person name="Ettema T.J."/>
        </authorList>
    </citation>
    <scope>NUCLEOTIDE SEQUENCE</scope>
</reference>
<name>A0A0F9EG97_9ZZZZ</name>
<dbReference type="EMBL" id="LAZR01034952">
    <property type="protein sequence ID" value="KKL28846.1"/>
    <property type="molecule type" value="Genomic_DNA"/>
</dbReference>
<gene>
    <name evidence="1" type="ORF">LCGC14_2371110</name>
</gene>
<organism evidence="1">
    <name type="scientific">marine sediment metagenome</name>
    <dbReference type="NCBI Taxonomy" id="412755"/>
    <lineage>
        <taxon>unclassified sequences</taxon>
        <taxon>metagenomes</taxon>
        <taxon>ecological metagenomes</taxon>
    </lineage>
</organism>